<dbReference type="InterPro" id="IPR036388">
    <property type="entry name" value="WH-like_DNA-bd_sf"/>
</dbReference>
<organism evidence="3 4">
    <name type="scientific">Ileibacterium valens</name>
    <dbReference type="NCBI Taxonomy" id="1862668"/>
    <lineage>
        <taxon>Bacteria</taxon>
        <taxon>Bacillati</taxon>
        <taxon>Bacillota</taxon>
        <taxon>Erysipelotrichia</taxon>
        <taxon>Erysipelotrichales</taxon>
        <taxon>Erysipelotrichaceae</taxon>
        <taxon>Ileibacterium</taxon>
    </lineage>
</organism>
<evidence type="ECO:0000313" key="3">
    <source>
        <dbReference type="EMBL" id="OLU39850.1"/>
    </source>
</evidence>
<keyword evidence="4" id="KW-1185">Reference proteome</keyword>
<name>A0A1U7NG60_9FIRM</name>
<dbReference type="EMBL" id="MPJW01000124">
    <property type="protein sequence ID" value="OLU39850.1"/>
    <property type="molecule type" value="Genomic_DNA"/>
</dbReference>
<reference evidence="3 4" key="1">
    <citation type="submission" date="2016-11" db="EMBL/GenBank/DDBJ databases">
        <title>Description of two novel members of the family Erysipelotrichaceae: Ileibacterium lipovorans gen. nov., sp. nov. and Dubosiella newyorkensis, gen. nov., sp. nov.</title>
        <authorList>
            <person name="Cox L.M."/>
            <person name="Sohn J."/>
            <person name="Tyrrell K.L."/>
            <person name="Citron D.M."/>
            <person name="Lawson P.A."/>
            <person name="Patel N.B."/>
            <person name="Iizumi T."/>
            <person name="Perez-Perez G.I."/>
            <person name="Goldstein E.J."/>
            <person name="Blaser M.J."/>
        </authorList>
    </citation>
    <scope>NUCLEOTIDE SEQUENCE [LARGE SCALE GENOMIC DNA]</scope>
    <source>
        <strain evidence="3 4">NYU-BL-A3</strain>
    </source>
</reference>
<dbReference type="Proteomes" id="UP000186341">
    <property type="component" value="Unassembled WGS sequence"/>
</dbReference>
<dbReference type="InterPro" id="IPR036390">
    <property type="entry name" value="WH_DNA-bd_sf"/>
</dbReference>
<dbReference type="OrthoDB" id="3232829at2"/>
<feature type="transmembrane region" description="Helical" evidence="1">
    <location>
        <begin position="107"/>
        <end position="133"/>
    </location>
</feature>
<dbReference type="InterPro" id="IPR000835">
    <property type="entry name" value="HTH_MarR-typ"/>
</dbReference>
<keyword evidence="1" id="KW-0472">Membrane</keyword>
<dbReference type="GeneID" id="82202783"/>
<protein>
    <recommendedName>
        <fullName evidence="2">HTH marR-type domain-containing protein</fullName>
    </recommendedName>
</protein>
<evidence type="ECO:0000259" key="2">
    <source>
        <dbReference type="PROSITE" id="PS50995"/>
    </source>
</evidence>
<feature type="domain" description="HTH marR-type" evidence="2">
    <location>
        <begin position="1"/>
        <end position="102"/>
    </location>
</feature>
<dbReference type="AlphaFoldDB" id="A0A1U7NG60"/>
<evidence type="ECO:0000313" key="4">
    <source>
        <dbReference type="Proteomes" id="UP000186341"/>
    </source>
</evidence>
<dbReference type="Gene3D" id="1.10.10.10">
    <property type="entry name" value="Winged helix-like DNA-binding domain superfamily/Winged helix DNA-binding domain"/>
    <property type="match status" value="1"/>
</dbReference>
<dbReference type="RefSeq" id="WP_075819338.1">
    <property type="nucleotide sequence ID" value="NZ_CAPNHH010000043.1"/>
</dbReference>
<proteinExistence type="predicted"/>
<evidence type="ECO:0000256" key="1">
    <source>
        <dbReference type="SAM" id="Phobius"/>
    </source>
</evidence>
<keyword evidence="1" id="KW-0812">Transmembrane</keyword>
<accession>A0A1U7NG60</accession>
<dbReference type="SUPFAM" id="SSF46785">
    <property type="entry name" value="Winged helix' DNA-binding domain"/>
    <property type="match status" value="1"/>
</dbReference>
<dbReference type="GO" id="GO:0003700">
    <property type="term" value="F:DNA-binding transcription factor activity"/>
    <property type="evidence" value="ECO:0007669"/>
    <property type="project" value="InterPro"/>
</dbReference>
<comment type="caution">
    <text evidence="3">The sequence shown here is derived from an EMBL/GenBank/DDBJ whole genome shotgun (WGS) entry which is preliminary data.</text>
</comment>
<gene>
    <name evidence="3" type="ORF">BO222_06130</name>
</gene>
<sequence length="140" mass="15682">MEIYYCLLAEGGSCLLSEICSYMSIPKQTLNSQLRSMEKDGDIKVDYLPNSKKNKAAVLTEKGMKQARATAGLMQKFETKALTSFSQQEVEILFSLLERFTDEMIRFTIPTILTMIIGSVYGIVDGIIISTYVGKMVFPL</sequence>
<dbReference type="PROSITE" id="PS50995">
    <property type="entry name" value="HTH_MARR_2"/>
    <property type="match status" value="1"/>
</dbReference>
<keyword evidence="1" id="KW-1133">Transmembrane helix</keyword>